<protein>
    <submittedName>
        <fullName evidence="1">Uncharacterized protein</fullName>
    </submittedName>
</protein>
<keyword evidence="2" id="KW-1185">Reference proteome</keyword>
<sequence>MISSIKGCIARKLKEIYPAYTVYDEDIPQNFKTPSFMINLIQEDYSKLLHMKSKATLSFDVAYFSGSKAINNDIQDVQTSLLRKFDLIKKDDFKIRILNKRCNTTDKVLHFLFDVNYREINQEAFIKMQKETTNTRL</sequence>
<dbReference type="Proteomes" id="UP000224460">
    <property type="component" value="Unassembled WGS sequence"/>
</dbReference>
<evidence type="ECO:0000313" key="2">
    <source>
        <dbReference type="Proteomes" id="UP000224460"/>
    </source>
</evidence>
<dbReference type="EMBL" id="PEDL01000001">
    <property type="protein sequence ID" value="PHV72183.1"/>
    <property type="molecule type" value="Genomic_DNA"/>
</dbReference>
<proteinExistence type="predicted"/>
<organism evidence="1 2">
    <name type="scientific">Sporanaerobium hydrogeniformans</name>
    <dbReference type="NCBI Taxonomy" id="3072179"/>
    <lineage>
        <taxon>Bacteria</taxon>
        <taxon>Bacillati</taxon>
        <taxon>Bacillota</taxon>
        <taxon>Clostridia</taxon>
        <taxon>Lachnospirales</taxon>
        <taxon>Lachnospiraceae</taxon>
        <taxon>Sporanaerobium</taxon>
    </lineage>
</organism>
<gene>
    <name evidence="1" type="ORF">CS063_01530</name>
</gene>
<accession>A0AC61DGT6</accession>
<evidence type="ECO:0000313" key="1">
    <source>
        <dbReference type="EMBL" id="PHV72183.1"/>
    </source>
</evidence>
<comment type="caution">
    <text evidence="1">The sequence shown here is derived from an EMBL/GenBank/DDBJ whole genome shotgun (WGS) entry which is preliminary data.</text>
</comment>
<reference evidence="1" key="1">
    <citation type="submission" date="2017-10" db="EMBL/GenBank/DDBJ databases">
        <title>Genome sequence of cellulolytic Lachnospiraceae bacterium XHS1971 isolated from hotspring sediment.</title>
        <authorList>
            <person name="Vasudevan G."/>
            <person name="Joshi A.J."/>
            <person name="Hivarkar S."/>
            <person name="Lanjekar V.B."/>
            <person name="Dhakephalkar P.K."/>
            <person name="Dagar S."/>
        </authorList>
    </citation>
    <scope>NUCLEOTIDE SEQUENCE</scope>
    <source>
        <strain evidence="1">XHS1971</strain>
    </source>
</reference>
<name>A0AC61DGT6_9FIRM</name>